<evidence type="ECO:0000256" key="1">
    <source>
        <dbReference type="ARBA" id="ARBA00001964"/>
    </source>
</evidence>
<keyword evidence="5" id="KW-0786">Thiamine pyrophosphate</keyword>
<dbReference type="InterPro" id="IPR049557">
    <property type="entry name" value="Transketolase_CS"/>
</dbReference>
<dbReference type="GO" id="GO:0006082">
    <property type="term" value="P:organic acid metabolic process"/>
    <property type="evidence" value="ECO:0007669"/>
    <property type="project" value="UniProtKB-ARBA"/>
</dbReference>
<evidence type="ECO:0000256" key="2">
    <source>
        <dbReference type="ARBA" id="ARBA00007131"/>
    </source>
</evidence>
<dbReference type="Proteomes" id="UP000571854">
    <property type="component" value="Unassembled WGS sequence"/>
</dbReference>
<dbReference type="PANTHER" id="PTHR47514">
    <property type="entry name" value="TRANSKETOLASE N-TERMINAL SECTION-RELATED"/>
    <property type="match status" value="1"/>
</dbReference>
<dbReference type="Gene3D" id="3.40.50.970">
    <property type="match status" value="1"/>
</dbReference>
<dbReference type="PROSITE" id="PS00801">
    <property type="entry name" value="TRANSKETOLASE_1"/>
    <property type="match status" value="1"/>
</dbReference>
<evidence type="ECO:0000256" key="3">
    <source>
        <dbReference type="ARBA" id="ARBA00022679"/>
    </source>
</evidence>
<evidence type="ECO:0000313" key="7">
    <source>
        <dbReference type="EMBL" id="MBA2847010.1"/>
    </source>
</evidence>
<protein>
    <submittedName>
        <fullName evidence="7">Transketolase</fullName>
        <ecNumber evidence="7">2.2.1.1</ecNumber>
    </submittedName>
</protein>
<sequence>MKNTKNLNFEELAVKSKSLRYNIVKMIGLAESGHPGGSLSAIDIVTSLYYNIMNYDPKDPKQDSRDRFILSKGHACPTLYVTLADLGYFKEEELWSLRQLGALLQGHPTIEIPGIEVNTGSLGQGFSSSVGVAIGCKLNKYENNVFVLLGDGECQEGQVWEAAMAAAHYKLDNLIGFVDRNKLQIDGCTEDVMCLLDLKAKFSAFGFDVFEIDGHNFEEIVKTAELAKTMKNGKPKMIIANTVKGKGVSFMENNVGFHGKAPNKEELEKALAELQ</sequence>
<dbReference type="EMBL" id="JACDUJ010000001">
    <property type="protein sequence ID" value="MBA2847010.1"/>
    <property type="molecule type" value="Genomic_DNA"/>
</dbReference>
<dbReference type="SUPFAM" id="SSF52518">
    <property type="entry name" value="Thiamin diphosphate-binding fold (THDP-binding)"/>
    <property type="match status" value="1"/>
</dbReference>
<comment type="similarity">
    <text evidence="2">Belongs to the transketolase family.</text>
</comment>
<proteinExistence type="inferred from homology"/>
<evidence type="ECO:0000256" key="4">
    <source>
        <dbReference type="ARBA" id="ARBA00022723"/>
    </source>
</evidence>
<comment type="cofactor">
    <cofactor evidence="1">
        <name>thiamine diphosphate</name>
        <dbReference type="ChEBI" id="CHEBI:58937"/>
    </cofactor>
</comment>
<dbReference type="AlphaFoldDB" id="A0A7J9NPN1"/>
<keyword evidence="3 7" id="KW-0808">Transferase</keyword>
<dbReference type="CDD" id="cd02012">
    <property type="entry name" value="TPP_TK"/>
    <property type="match status" value="1"/>
</dbReference>
<dbReference type="PANTHER" id="PTHR47514:SF1">
    <property type="entry name" value="TRANSKETOLASE N-TERMINAL SECTION-RELATED"/>
    <property type="match status" value="1"/>
</dbReference>
<evidence type="ECO:0000259" key="6">
    <source>
        <dbReference type="Pfam" id="PF00456"/>
    </source>
</evidence>
<dbReference type="GO" id="GO:0046872">
    <property type="term" value="F:metal ion binding"/>
    <property type="evidence" value="ECO:0007669"/>
    <property type="project" value="UniProtKB-KW"/>
</dbReference>
<dbReference type="GO" id="GO:0044272">
    <property type="term" value="P:sulfur compound biosynthetic process"/>
    <property type="evidence" value="ECO:0007669"/>
    <property type="project" value="UniProtKB-ARBA"/>
</dbReference>
<organism evidence="7 8">
    <name type="scientific">Methanococcus maripaludis</name>
    <name type="common">Methanococcus deltae</name>
    <dbReference type="NCBI Taxonomy" id="39152"/>
    <lineage>
        <taxon>Archaea</taxon>
        <taxon>Methanobacteriati</taxon>
        <taxon>Methanobacteriota</taxon>
        <taxon>Methanomada group</taxon>
        <taxon>Methanococci</taxon>
        <taxon>Methanococcales</taxon>
        <taxon>Methanococcaceae</taxon>
        <taxon>Methanococcus</taxon>
    </lineage>
</organism>
<accession>A0A7J9NPN1</accession>
<comment type="caution">
    <text evidence="7">The sequence shown here is derived from an EMBL/GenBank/DDBJ whole genome shotgun (WGS) entry which is preliminary data.</text>
</comment>
<name>A0A7J9NPN1_METMI</name>
<feature type="domain" description="Transketolase N-terminal" evidence="6">
    <location>
        <begin position="19"/>
        <end position="269"/>
    </location>
</feature>
<dbReference type="InterPro" id="IPR005474">
    <property type="entry name" value="Transketolase_N"/>
</dbReference>
<dbReference type="EC" id="2.2.1.1" evidence="7"/>
<dbReference type="Pfam" id="PF00456">
    <property type="entry name" value="Transketolase_N"/>
    <property type="match status" value="1"/>
</dbReference>
<evidence type="ECO:0000313" key="8">
    <source>
        <dbReference type="Proteomes" id="UP000571854"/>
    </source>
</evidence>
<keyword evidence="4" id="KW-0479">Metal-binding</keyword>
<reference evidence="7 8" key="1">
    <citation type="submission" date="2020-07" db="EMBL/GenBank/DDBJ databases">
        <title>Genomic Encyclopedia of Type Strains, Phase IV (KMG-V): Genome sequencing to study the core and pangenomes of soil and plant-associated prokaryotes.</title>
        <authorList>
            <person name="Whitman W."/>
        </authorList>
    </citation>
    <scope>NUCLEOTIDE SEQUENCE [LARGE SCALE GENOMIC DNA]</scope>
    <source>
        <strain evidence="7 8">A5</strain>
    </source>
</reference>
<dbReference type="GO" id="GO:0004802">
    <property type="term" value="F:transketolase activity"/>
    <property type="evidence" value="ECO:0007669"/>
    <property type="project" value="UniProtKB-EC"/>
</dbReference>
<gene>
    <name evidence="7" type="ORF">HNP88_001194</name>
</gene>
<evidence type="ECO:0000256" key="5">
    <source>
        <dbReference type="ARBA" id="ARBA00023052"/>
    </source>
</evidence>
<dbReference type="InterPro" id="IPR029061">
    <property type="entry name" value="THDP-binding"/>
</dbReference>